<dbReference type="Proteomes" id="UP000803884">
    <property type="component" value="Unassembled WGS sequence"/>
</dbReference>
<dbReference type="Pfam" id="PF13396">
    <property type="entry name" value="PLDc_N"/>
    <property type="match status" value="1"/>
</dbReference>
<comment type="caution">
    <text evidence="9">The sequence shown here is derived from an EMBL/GenBank/DDBJ whole genome shotgun (WGS) entry which is preliminary data.</text>
</comment>
<dbReference type="GO" id="GO:0005886">
    <property type="term" value="C:plasma membrane"/>
    <property type="evidence" value="ECO:0007669"/>
    <property type="project" value="UniProtKB-SubCell"/>
</dbReference>
<proteinExistence type="predicted"/>
<reference evidence="9 10" key="1">
    <citation type="journal article" date="2020" name="Microbiol. Resour. Announc.">
        <title>Draft Genome Sequence of a Cladosporium Species Isolated from the Mesophotic Ascidian Didemnum maculosum.</title>
        <authorList>
            <person name="Gioti A."/>
            <person name="Siaperas R."/>
            <person name="Nikolaivits E."/>
            <person name="Le Goff G."/>
            <person name="Ouazzani J."/>
            <person name="Kotoulas G."/>
            <person name="Topakas E."/>
        </authorList>
    </citation>
    <scope>NUCLEOTIDE SEQUENCE [LARGE SCALE GENOMIC DNA]</scope>
    <source>
        <strain evidence="9 10">TM138-S3</strain>
    </source>
</reference>
<evidence type="ECO:0000256" key="5">
    <source>
        <dbReference type="ARBA" id="ARBA00023136"/>
    </source>
</evidence>
<evidence type="ECO:0000313" key="9">
    <source>
        <dbReference type="EMBL" id="KAL1582969.1"/>
    </source>
</evidence>
<dbReference type="RefSeq" id="XP_069226076.1">
    <property type="nucleotide sequence ID" value="XM_069376849.1"/>
</dbReference>
<dbReference type="AlphaFoldDB" id="A0AB34KD30"/>
<keyword evidence="10" id="KW-1185">Reference proteome</keyword>
<evidence type="ECO:0000256" key="7">
    <source>
        <dbReference type="SAM" id="SignalP"/>
    </source>
</evidence>
<dbReference type="InterPro" id="IPR027379">
    <property type="entry name" value="CLS_N"/>
</dbReference>
<evidence type="ECO:0000256" key="2">
    <source>
        <dbReference type="ARBA" id="ARBA00022475"/>
    </source>
</evidence>
<evidence type="ECO:0000256" key="3">
    <source>
        <dbReference type="ARBA" id="ARBA00022692"/>
    </source>
</evidence>
<keyword evidence="3 6" id="KW-0812">Transmembrane</keyword>
<dbReference type="GeneID" id="96009687"/>
<accession>A0AB34KD30</accession>
<comment type="subcellular location">
    <subcellularLocation>
        <location evidence="1">Cell membrane</location>
        <topology evidence="1">Multi-pass membrane protein</topology>
    </subcellularLocation>
</comment>
<evidence type="ECO:0000256" key="1">
    <source>
        <dbReference type="ARBA" id="ARBA00004651"/>
    </source>
</evidence>
<keyword evidence="5 6" id="KW-0472">Membrane</keyword>
<keyword evidence="4 6" id="KW-1133">Transmembrane helix</keyword>
<evidence type="ECO:0000313" key="10">
    <source>
        <dbReference type="Proteomes" id="UP000803884"/>
    </source>
</evidence>
<evidence type="ECO:0000256" key="6">
    <source>
        <dbReference type="SAM" id="Phobius"/>
    </source>
</evidence>
<feature type="chain" id="PRO_5044258510" description="Cardiolipin synthase N-terminal domain-containing protein" evidence="7">
    <location>
        <begin position="17"/>
        <end position="102"/>
    </location>
</feature>
<feature type="signal peptide" evidence="7">
    <location>
        <begin position="1"/>
        <end position="16"/>
    </location>
</feature>
<feature type="domain" description="Cardiolipin synthase N-terminal" evidence="8">
    <location>
        <begin position="42"/>
        <end position="82"/>
    </location>
</feature>
<evidence type="ECO:0000256" key="4">
    <source>
        <dbReference type="ARBA" id="ARBA00022989"/>
    </source>
</evidence>
<feature type="transmembrane region" description="Helical" evidence="6">
    <location>
        <begin position="32"/>
        <end position="51"/>
    </location>
</feature>
<gene>
    <name evidence="9" type="ORF">WHR41_08245</name>
</gene>
<keyword evidence="7" id="KW-0732">Signal</keyword>
<sequence>MFNLLLQICLAALCHAAPLSTTSSNATQYGTGGGIVGFIILVLDILVWIEVLKSSRPVSHKLLWSVLVFIFPIGGLIIYWIFSDRQKWNNGNGYEVIAEETR</sequence>
<feature type="transmembrane region" description="Helical" evidence="6">
    <location>
        <begin position="63"/>
        <end position="82"/>
    </location>
</feature>
<protein>
    <recommendedName>
        <fullName evidence="8">Cardiolipin synthase N-terminal domain-containing protein</fullName>
    </recommendedName>
</protein>
<organism evidence="9 10">
    <name type="scientific">Cladosporium halotolerans</name>
    <dbReference type="NCBI Taxonomy" id="1052096"/>
    <lineage>
        <taxon>Eukaryota</taxon>
        <taxon>Fungi</taxon>
        <taxon>Dikarya</taxon>
        <taxon>Ascomycota</taxon>
        <taxon>Pezizomycotina</taxon>
        <taxon>Dothideomycetes</taxon>
        <taxon>Dothideomycetidae</taxon>
        <taxon>Cladosporiales</taxon>
        <taxon>Cladosporiaceae</taxon>
        <taxon>Cladosporium</taxon>
    </lineage>
</organism>
<dbReference type="EMBL" id="JAAQHG020000041">
    <property type="protein sequence ID" value="KAL1582969.1"/>
    <property type="molecule type" value="Genomic_DNA"/>
</dbReference>
<evidence type="ECO:0000259" key="8">
    <source>
        <dbReference type="Pfam" id="PF13396"/>
    </source>
</evidence>
<name>A0AB34KD30_9PEZI</name>
<keyword evidence="2" id="KW-1003">Cell membrane</keyword>